<feature type="domain" description="Nucleoporin Nup133/Nup155-like C-terminal" evidence="5">
    <location>
        <begin position="23"/>
        <end position="667"/>
    </location>
</feature>
<dbReference type="FunFam" id="1.25.40.440:FF:000001">
    <property type="entry name" value="Nuclear pore complex subunit"/>
    <property type="match status" value="1"/>
</dbReference>
<dbReference type="GO" id="GO:0006405">
    <property type="term" value="P:RNA export from nucleus"/>
    <property type="evidence" value="ECO:0007669"/>
    <property type="project" value="TreeGrafter"/>
</dbReference>
<evidence type="ECO:0000259" key="5">
    <source>
        <dbReference type="Pfam" id="PF03177"/>
    </source>
</evidence>
<dbReference type="InterPro" id="IPR004870">
    <property type="entry name" value="Nucleoporin_Nup155"/>
</dbReference>
<dbReference type="InterPro" id="IPR042538">
    <property type="entry name" value="Nucleoporin_Nup155_C_3"/>
</dbReference>
<dbReference type="Pfam" id="PF03177">
    <property type="entry name" value="Nucleoporin_C"/>
    <property type="match status" value="1"/>
</dbReference>
<dbReference type="Gene3D" id="1.20.58.1780">
    <property type="match status" value="1"/>
</dbReference>
<comment type="similarity">
    <text evidence="2">Belongs to the non-repetitive/WGA-negative nucleoporin family.</text>
</comment>
<dbReference type="Gene3D" id="1.25.40.450">
    <property type="entry name" value="Nucleoporin, helical domain, N-terminal subdomain"/>
    <property type="match status" value="1"/>
</dbReference>
<evidence type="ECO:0000256" key="2">
    <source>
        <dbReference type="ARBA" id="ARBA00007373"/>
    </source>
</evidence>
<comment type="subcellular location">
    <subcellularLocation>
        <location evidence="1">Nucleus</location>
    </subcellularLocation>
</comment>
<dbReference type="AlphaFoldDB" id="A0A7M5WIM5"/>
<reference evidence="6" key="1">
    <citation type="submission" date="2021-01" db="UniProtKB">
        <authorList>
            <consortium name="EnsemblMetazoa"/>
        </authorList>
    </citation>
    <scope>IDENTIFICATION</scope>
</reference>
<proteinExistence type="inferred from homology"/>
<dbReference type="Gene3D" id="1.20.120.1880">
    <property type="entry name" value="Nucleoporin, helical C-terminal domain"/>
    <property type="match status" value="1"/>
</dbReference>
<dbReference type="RefSeq" id="XP_066916252.1">
    <property type="nucleotide sequence ID" value="XM_067060151.1"/>
</dbReference>
<evidence type="ECO:0000256" key="4">
    <source>
        <dbReference type="ARBA" id="ARBA00023242"/>
    </source>
</evidence>
<organism evidence="6 7">
    <name type="scientific">Clytia hemisphaerica</name>
    <dbReference type="NCBI Taxonomy" id="252671"/>
    <lineage>
        <taxon>Eukaryota</taxon>
        <taxon>Metazoa</taxon>
        <taxon>Cnidaria</taxon>
        <taxon>Hydrozoa</taxon>
        <taxon>Hydroidolina</taxon>
        <taxon>Leptothecata</taxon>
        <taxon>Obeliida</taxon>
        <taxon>Clytiidae</taxon>
        <taxon>Clytia</taxon>
    </lineage>
</organism>
<sequence>MNSTLVNQTTTQNKLNDGQSTFSGKHNGIYLYFTRIMRPIWNYPLVFERIDYNGKHQLMSRISATDLSWFIVRLQSLKIFLTKYSDTTLSQSPVHRTYHTLTPKHGSNNSHLTEKSSLMAFLHLVSMSIEGLELWRLICEHQSHVVIHNANQEIQEQIRQIAFKDLFSPNGQQLSTQLVNCVMATCMSDNTAVETTSDYLRNACPSLFSADDAICAKANKIVQNSSSIQSTVERNRNFFEAIKLYSEVPHLVDLQWACDQFASYYFYEGIVEVCLNIAVKRDPTGVALHYFKNGEPRDDVEGMEMFNYRNEAYSCITQTLENLLNQITNPATLSIPSRPGPPVNSEISTLTAESAQNHYDNIITRSLTSRDELFHVALFDWLIKKDQTNTLLQIKSPFLEHYLITLAAQQHPGNKKTLDLVWMYYEKNNNFIAAAKILLKLAEMQGPSLTIHNRMEYLSRAVVTTKTFSSTANSNEGEFLQEIEEKLDVARVQLKIFEELSKKKSNSPEMNDAMVKLNSKLFDISTLYGEFAEEFSLPECKLDIIACANHNNETLVKQIWKEIQDKLFTEVRHLPMEEKGKVVAMEMIKHGKEYAQNEQFFPINFLVNQMEIRACELNLDQTWVFSMFLEMEVPISSLLMTYATLIGLKEITWKTLGKPLHLWGSFALNNKFESTRLSMCRSLFETTTSYLVDLDSMDASEPEVRVLLQRFKNNQMRLKRML</sequence>
<evidence type="ECO:0000256" key="3">
    <source>
        <dbReference type="ARBA" id="ARBA00022448"/>
    </source>
</evidence>
<keyword evidence="4" id="KW-0539">Nucleus</keyword>
<dbReference type="Proteomes" id="UP000594262">
    <property type="component" value="Unplaced"/>
</dbReference>
<dbReference type="InterPro" id="IPR042537">
    <property type="entry name" value="Nucleoporin_Nup155_C_2"/>
</dbReference>
<dbReference type="GO" id="GO:0006606">
    <property type="term" value="P:protein import into nucleus"/>
    <property type="evidence" value="ECO:0007669"/>
    <property type="project" value="TreeGrafter"/>
</dbReference>
<dbReference type="GeneID" id="136803432"/>
<keyword evidence="7" id="KW-1185">Reference proteome</keyword>
<dbReference type="GO" id="GO:0036228">
    <property type="term" value="P:protein localization to nuclear inner membrane"/>
    <property type="evidence" value="ECO:0007669"/>
    <property type="project" value="TreeGrafter"/>
</dbReference>
<keyword evidence="3" id="KW-0813">Transport</keyword>
<dbReference type="OrthoDB" id="338970at2759"/>
<dbReference type="InterPro" id="IPR007187">
    <property type="entry name" value="Nucleoporin_Nup133/Nup155_C"/>
</dbReference>
<dbReference type="Gene3D" id="1.25.40.440">
    <property type="entry name" value="Nucleoporin, helical domain, central subdomain"/>
    <property type="match status" value="1"/>
</dbReference>
<dbReference type="PANTHER" id="PTHR10350">
    <property type="entry name" value="NUCLEAR PORE COMPLEX PROTEIN NUP155"/>
    <property type="match status" value="1"/>
</dbReference>
<dbReference type="GO" id="GO:0044611">
    <property type="term" value="C:nuclear pore inner ring"/>
    <property type="evidence" value="ECO:0007669"/>
    <property type="project" value="TreeGrafter"/>
</dbReference>
<evidence type="ECO:0000256" key="1">
    <source>
        <dbReference type="ARBA" id="ARBA00004123"/>
    </source>
</evidence>
<evidence type="ECO:0000313" key="7">
    <source>
        <dbReference type="Proteomes" id="UP000594262"/>
    </source>
</evidence>
<dbReference type="EnsemblMetazoa" id="CLYHEMT002185.1">
    <property type="protein sequence ID" value="CLYHEMP002185.1"/>
    <property type="gene ID" value="CLYHEMG002185"/>
</dbReference>
<dbReference type="GO" id="GO:0000972">
    <property type="term" value="P:transcription-dependent tethering of RNA polymerase II gene DNA at nuclear periphery"/>
    <property type="evidence" value="ECO:0007669"/>
    <property type="project" value="TreeGrafter"/>
</dbReference>
<accession>A0A7M5WIM5</accession>
<dbReference type="GO" id="GO:0017056">
    <property type="term" value="F:structural constituent of nuclear pore"/>
    <property type="evidence" value="ECO:0007669"/>
    <property type="project" value="InterPro"/>
</dbReference>
<dbReference type="InterPro" id="IPR042533">
    <property type="entry name" value="Nucleoporin_Nup155_C_1"/>
</dbReference>
<dbReference type="PANTHER" id="PTHR10350:SF6">
    <property type="entry name" value="NUCLEAR PORE COMPLEX PROTEIN NUP155"/>
    <property type="match status" value="1"/>
</dbReference>
<protein>
    <recommendedName>
        <fullName evidence="5">Nucleoporin Nup133/Nup155-like C-terminal domain-containing protein</fullName>
    </recommendedName>
</protein>
<name>A0A7M5WIM5_9CNID</name>
<evidence type="ECO:0000313" key="6">
    <source>
        <dbReference type="EnsemblMetazoa" id="CLYHEMP002185.1"/>
    </source>
</evidence>